<evidence type="ECO:0000313" key="1">
    <source>
        <dbReference type="EMBL" id="MDK7063464.1"/>
    </source>
</evidence>
<proteinExistence type="predicted"/>
<dbReference type="EMBL" id="JASOME010000002">
    <property type="protein sequence ID" value="MDK7063464.1"/>
    <property type="molecule type" value="Genomic_DNA"/>
</dbReference>
<evidence type="ECO:0000313" key="2">
    <source>
        <dbReference type="Proteomes" id="UP001237784"/>
    </source>
</evidence>
<keyword evidence="1" id="KW-0067">ATP-binding</keyword>
<accession>A0AAW6Y2C6</accession>
<dbReference type="AlphaFoldDB" id="A0AAW6Y2C6"/>
<protein>
    <submittedName>
        <fullName evidence="1">ATP-binding protein</fullName>
    </submittedName>
</protein>
<reference evidence="1" key="1">
    <citation type="submission" date="2023-05" db="EMBL/GenBank/DDBJ databases">
        <title>Cataloging the Phylogenetic Diversity of Human Bladder Bacteria.</title>
        <authorList>
            <person name="Du J."/>
        </authorList>
    </citation>
    <scope>NUCLEOTIDE SEQUENCE</scope>
    <source>
        <strain evidence="1">UMB6789</strain>
    </source>
</reference>
<dbReference type="RefSeq" id="WP_004116236.1">
    <property type="nucleotide sequence ID" value="NZ_JABUHJ010000001.1"/>
</dbReference>
<sequence length="69" mass="8142">MDFVATSASEKLYIQVTESMMDESVRERELKPLRKIQNNYEKLVITFSKALDDDYDGIRVENIVDWLLK</sequence>
<name>A0AAW6Y2C6_GARVA</name>
<organism evidence="1 2">
    <name type="scientific">Gardnerella vaginalis</name>
    <dbReference type="NCBI Taxonomy" id="2702"/>
    <lineage>
        <taxon>Bacteria</taxon>
        <taxon>Bacillati</taxon>
        <taxon>Actinomycetota</taxon>
        <taxon>Actinomycetes</taxon>
        <taxon>Bifidobacteriales</taxon>
        <taxon>Bifidobacteriaceae</taxon>
        <taxon>Gardnerella</taxon>
    </lineage>
</organism>
<dbReference type="GO" id="GO:0005524">
    <property type="term" value="F:ATP binding"/>
    <property type="evidence" value="ECO:0007669"/>
    <property type="project" value="UniProtKB-KW"/>
</dbReference>
<keyword evidence="1" id="KW-0547">Nucleotide-binding</keyword>
<dbReference type="Proteomes" id="UP001237784">
    <property type="component" value="Unassembled WGS sequence"/>
</dbReference>
<comment type="caution">
    <text evidence="1">The sequence shown here is derived from an EMBL/GenBank/DDBJ whole genome shotgun (WGS) entry which is preliminary data.</text>
</comment>
<gene>
    <name evidence="1" type="ORF">QP372_02890</name>
</gene>